<dbReference type="Proteomes" id="UP000652761">
    <property type="component" value="Unassembled WGS sequence"/>
</dbReference>
<keyword evidence="2" id="KW-1133">Transmembrane helix</keyword>
<feature type="non-terminal residue" evidence="3">
    <location>
        <position position="1"/>
    </location>
</feature>
<evidence type="ECO:0000256" key="2">
    <source>
        <dbReference type="SAM" id="Phobius"/>
    </source>
</evidence>
<keyword evidence="2" id="KW-0812">Transmembrane</keyword>
<sequence>ARLRASPSARSRCISSGETLSTFPPPLPSSSSGIHVSLSLVLSFSGCSNGTRREGESEAVAHSSSIGGCGGPPPMRSPAMGRGSSNYSDEGGRRCRGCQRILILSLLSLSVLVPIAFLSSRLGSVSPSSSAVSLFAFISPKSAFGSSYPYRKEFEDIPGLEGGEGLKEPVREILNDKDFIEPLIDQKTSADNVSTRGIWNGGENDIYATKNKTVIVDAISSIDISVPSRKYDIPAYLKEWVMKDLDQKWRSWKYADINEEEVIQTHFLA</sequence>
<keyword evidence="4" id="KW-1185">Reference proteome</keyword>
<dbReference type="EMBL" id="NMUH01002391">
    <property type="protein sequence ID" value="MQL99675.1"/>
    <property type="molecule type" value="Genomic_DNA"/>
</dbReference>
<feature type="non-terminal residue" evidence="3">
    <location>
        <position position="269"/>
    </location>
</feature>
<organism evidence="3 4">
    <name type="scientific">Colocasia esculenta</name>
    <name type="common">Wild taro</name>
    <name type="synonym">Arum esculentum</name>
    <dbReference type="NCBI Taxonomy" id="4460"/>
    <lineage>
        <taxon>Eukaryota</taxon>
        <taxon>Viridiplantae</taxon>
        <taxon>Streptophyta</taxon>
        <taxon>Embryophyta</taxon>
        <taxon>Tracheophyta</taxon>
        <taxon>Spermatophyta</taxon>
        <taxon>Magnoliopsida</taxon>
        <taxon>Liliopsida</taxon>
        <taxon>Araceae</taxon>
        <taxon>Aroideae</taxon>
        <taxon>Colocasieae</taxon>
        <taxon>Colocasia</taxon>
    </lineage>
</organism>
<feature type="region of interest" description="Disordered" evidence="1">
    <location>
        <begin position="53"/>
        <end position="91"/>
    </location>
</feature>
<keyword evidence="2" id="KW-0472">Membrane</keyword>
<evidence type="ECO:0000313" key="4">
    <source>
        <dbReference type="Proteomes" id="UP000652761"/>
    </source>
</evidence>
<accession>A0A843VUS5</accession>
<protein>
    <submittedName>
        <fullName evidence="3">Uncharacterized protein</fullName>
    </submittedName>
</protein>
<feature type="transmembrane region" description="Helical" evidence="2">
    <location>
        <begin position="101"/>
        <end position="119"/>
    </location>
</feature>
<gene>
    <name evidence="3" type="ORF">Taro_032401</name>
</gene>
<reference evidence="3" key="1">
    <citation type="submission" date="2017-07" db="EMBL/GenBank/DDBJ databases">
        <title>Taro Niue Genome Assembly and Annotation.</title>
        <authorList>
            <person name="Atibalentja N."/>
            <person name="Keating K."/>
            <person name="Fields C.J."/>
        </authorList>
    </citation>
    <scope>NUCLEOTIDE SEQUENCE</scope>
    <source>
        <strain evidence="3">Niue_2</strain>
        <tissue evidence="3">Leaf</tissue>
    </source>
</reference>
<name>A0A843VUS5_COLES</name>
<dbReference type="AlphaFoldDB" id="A0A843VUS5"/>
<evidence type="ECO:0000313" key="3">
    <source>
        <dbReference type="EMBL" id="MQL99675.1"/>
    </source>
</evidence>
<comment type="caution">
    <text evidence="3">The sequence shown here is derived from an EMBL/GenBank/DDBJ whole genome shotgun (WGS) entry which is preliminary data.</text>
</comment>
<proteinExistence type="predicted"/>
<evidence type="ECO:0000256" key="1">
    <source>
        <dbReference type="SAM" id="MobiDB-lite"/>
    </source>
</evidence>